<evidence type="ECO:0000313" key="3">
    <source>
        <dbReference type="Proteomes" id="UP000256971"/>
    </source>
</evidence>
<keyword evidence="1" id="KW-0732">Signal</keyword>
<feature type="chain" id="PRO_5045861448" evidence="1">
    <location>
        <begin position="36"/>
        <end position="157"/>
    </location>
</feature>
<dbReference type="EMBL" id="CP031555">
    <property type="protein sequence ID" value="AXO13665.1"/>
    <property type="molecule type" value="Genomic_DNA"/>
</dbReference>
<protein>
    <submittedName>
        <fullName evidence="2">DUF411 domain-containing protein</fullName>
    </submittedName>
</protein>
<name>A0ABM6XVM8_9PROT</name>
<proteinExistence type="predicted"/>
<organism evidence="2 3">
    <name type="scientific">Thalassospira indica</name>
    <dbReference type="NCBI Taxonomy" id="1891279"/>
    <lineage>
        <taxon>Bacteria</taxon>
        <taxon>Pseudomonadati</taxon>
        <taxon>Pseudomonadota</taxon>
        <taxon>Alphaproteobacteria</taxon>
        <taxon>Rhodospirillales</taxon>
        <taxon>Thalassospiraceae</taxon>
        <taxon>Thalassospira</taxon>
    </lineage>
</organism>
<gene>
    <name evidence="2" type="ORF">DY252_05100</name>
</gene>
<feature type="signal peptide" evidence="1">
    <location>
        <begin position="1"/>
        <end position="35"/>
    </location>
</feature>
<dbReference type="Pfam" id="PF04214">
    <property type="entry name" value="DUF411"/>
    <property type="match status" value="1"/>
</dbReference>
<reference evidence="2 3" key="1">
    <citation type="submission" date="2018-08" db="EMBL/GenBank/DDBJ databases">
        <title>Complete genome sequence of type strain Thalassospira indica MCCC 1A01103T, isolated from isolated from deep seawater of the Indian Ocean.</title>
        <authorList>
            <person name="Liu Y."/>
        </authorList>
    </citation>
    <scope>NUCLEOTIDE SEQUENCE [LARGE SCALE GENOMIC DNA]</scope>
    <source>
        <strain evidence="2 3">PB8BT</strain>
    </source>
</reference>
<keyword evidence="3" id="KW-1185">Reference proteome</keyword>
<accession>A0ABM6XVM8</accession>
<evidence type="ECO:0000256" key="1">
    <source>
        <dbReference type="SAM" id="SignalP"/>
    </source>
</evidence>
<sequence>MLQSKNDRIKTMKRFFAFMLTLGLATMSLTGHSHANPLQAKVYKDPNCGCCAIYADYLVARDYEVEVIESDQVVQMSRMMGIPEEMQGCHLTMIEGYAISGHVPLETIDRILAERPEAKAYTLPGMPMGSPGMGGVKNAPFEVYQIKDSTAEVYDIR</sequence>
<evidence type="ECO:0000313" key="2">
    <source>
        <dbReference type="EMBL" id="AXO13665.1"/>
    </source>
</evidence>
<dbReference type="InterPro" id="IPR007332">
    <property type="entry name" value="DUF411"/>
</dbReference>
<dbReference type="Proteomes" id="UP000256971">
    <property type="component" value="Chromosome"/>
</dbReference>